<keyword evidence="7" id="KW-1185">Reference proteome</keyword>
<proteinExistence type="inferred from homology"/>
<dbReference type="GO" id="GO:0018738">
    <property type="term" value="F:S-formylglutathione hydrolase activity"/>
    <property type="evidence" value="ECO:0007669"/>
    <property type="project" value="UniProtKB-EC"/>
</dbReference>
<evidence type="ECO:0000256" key="3">
    <source>
        <dbReference type="ARBA" id="ARBA00016774"/>
    </source>
</evidence>
<dbReference type="InterPro" id="IPR029058">
    <property type="entry name" value="AB_hydrolase_fold"/>
</dbReference>
<dbReference type="InterPro" id="IPR000801">
    <property type="entry name" value="Esterase-like"/>
</dbReference>
<accession>A0A168BY10</accession>
<evidence type="ECO:0000256" key="4">
    <source>
        <dbReference type="ARBA" id="ARBA00022487"/>
    </source>
</evidence>
<reference evidence="6 7" key="1">
    <citation type="journal article" date="2016" name="Genome Biol. Evol.">
        <title>Divergent and convergent evolution of fungal pathogenicity.</title>
        <authorList>
            <person name="Shang Y."/>
            <person name="Xiao G."/>
            <person name="Zheng P."/>
            <person name="Cen K."/>
            <person name="Zhan S."/>
            <person name="Wang C."/>
        </authorList>
    </citation>
    <scope>NUCLEOTIDE SEQUENCE [LARGE SCALE GENOMIC DNA]</scope>
    <source>
        <strain evidence="6 7">RCEF 2490</strain>
    </source>
</reference>
<name>A0A168BY10_9HYPO</name>
<organism evidence="6 7">
    <name type="scientific">Moelleriella libera RCEF 2490</name>
    <dbReference type="NCBI Taxonomy" id="1081109"/>
    <lineage>
        <taxon>Eukaryota</taxon>
        <taxon>Fungi</taxon>
        <taxon>Dikarya</taxon>
        <taxon>Ascomycota</taxon>
        <taxon>Pezizomycotina</taxon>
        <taxon>Sordariomycetes</taxon>
        <taxon>Hypocreomycetidae</taxon>
        <taxon>Hypocreales</taxon>
        <taxon>Clavicipitaceae</taxon>
        <taxon>Moelleriella</taxon>
    </lineage>
</organism>
<evidence type="ECO:0000313" key="6">
    <source>
        <dbReference type="EMBL" id="KZZ95894.1"/>
    </source>
</evidence>
<evidence type="ECO:0000256" key="2">
    <source>
        <dbReference type="ARBA" id="ARBA00012479"/>
    </source>
</evidence>
<protein>
    <recommendedName>
        <fullName evidence="3">S-formylglutathione hydrolase</fullName>
        <ecNumber evidence="2">3.1.2.12</ecNumber>
    </recommendedName>
</protein>
<dbReference type="GO" id="GO:0005829">
    <property type="term" value="C:cytosol"/>
    <property type="evidence" value="ECO:0007669"/>
    <property type="project" value="EnsemblFungi"/>
</dbReference>
<dbReference type="EC" id="3.1.2.12" evidence="2"/>
<dbReference type="InterPro" id="IPR014186">
    <property type="entry name" value="S-formylglutathione_hydrol"/>
</dbReference>
<dbReference type="AlphaFoldDB" id="A0A168BY10"/>
<dbReference type="GO" id="GO:0052689">
    <property type="term" value="F:carboxylic ester hydrolase activity"/>
    <property type="evidence" value="ECO:0007669"/>
    <property type="project" value="UniProtKB-KW"/>
</dbReference>
<dbReference type="GO" id="GO:0046294">
    <property type="term" value="P:formaldehyde catabolic process"/>
    <property type="evidence" value="ECO:0007669"/>
    <property type="project" value="EnsemblFungi"/>
</dbReference>
<comment type="similarity">
    <text evidence="1">Belongs to the esterase D family.</text>
</comment>
<comment type="caution">
    <text evidence="6">The sequence shown here is derived from an EMBL/GenBank/DDBJ whole genome shotgun (WGS) entry which is preliminary data.</text>
</comment>
<dbReference type="PANTHER" id="PTHR10061:SF0">
    <property type="entry name" value="S-FORMYLGLUTATHIONE HYDROLASE"/>
    <property type="match status" value="1"/>
</dbReference>
<dbReference type="OrthoDB" id="420518at2759"/>
<dbReference type="Pfam" id="PF00756">
    <property type="entry name" value="Esterase"/>
    <property type="match status" value="1"/>
</dbReference>
<evidence type="ECO:0000256" key="5">
    <source>
        <dbReference type="ARBA" id="ARBA00022801"/>
    </source>
</evidence>
<sequence length="273" mass="29395">MTLTTDATITSFGGRILKLSHQSSSTQTPMRANLFIPSTASASNRAPLLIYLSGLTCTPDNCTEKGFLHAHASRYNLAVLYPDTSPRRTSGTPALPGEDDAWDFGSGASFYVDAVREPWRASYAMETYVTTELPGLVAAQFAHEVDTARVSLAGHSMGGHGALTLYLKYPGRYRSVSAWAPVANPSRCPWGEKAFGGYLGDNRDLWKKHDATELVKSWAGGPLNCLIDVGTGDQFYKSGQLLPENFAAAVKEAGIEGVEIRYQDVSASLPPSP</sequence>
<evidence type="ECO:0000313" key="7">
    <source>
        <dbReference type="Proteomes" id="UP000078544"/>
    </source>
</evidence>
<keyword evidence="5 6" id="KW-0378">Hydrolase</keyword>
<dbReference type="EMBL" id="AZGY01000008">
    <property type="protein sequence ID" value="KZZ95894.1"/>
    <property type="molecule type" value="Genomic_DNA"/>
</dbReference>
<evidence type="ECO:0000256" key="1">
    <source>
        <dbReference type="ARBA" id="ARBA00005622"/>
    </source>
</evidence>
<keyword evidence="4" id="KW-0719">Serine esterase</keyword>
<gene>
    <name evidence="6" type="ORF">AAL_04190</name>
</gene>
<dbReference type="PANTHER" id="PTHR10061">
    <property type="entry name" value="S-FORMYLGLUTATHIONE HYDROLASE"/>
    <property type="match status" value="1"/>
</dbReference>
<dbReference type="Gene3D" id="3.40.50.1820">
    <property type="entry name" value="alpha/beta hydrolase"/>
    <property type="match status" value="1"/>
</dbReference>
<dbReference type="Proteomes" id="UP000078544">
    <property type="component" value="Unassembled WGS sequence"/>
</dbReference>
<dbReference type="STRING" id="1081109.A0A168BY10"/>
<dbReference type="SUPFAM" id="SSF53474">
    <property type="entry name" value="alpha/beta-Hydrolases"/>
    <property type="match status" value="1"/>
</dbReference>